<reference evidence="9 10" key="1">
    <citation type="submission" date="2023-06" db="EMBL/GenBank/DDBJ databases">
        <title>Draft genome sequence of Gleimia hominis type strain CCUG 57540T.</title>
        <authorList>
            <person name="Salva-Serra F."/>
            <person name="Cardew S."/>
            <person name="Jensie Markopoulos S."/>
            <person name="Ohlen M."/>
            <person name="Inganas E."/>
            <person name="Svensson-Stadler L."/>
            <person name="Moore E.R.B."/>
        </authorList>
    </citation>
    <scope>NUCLEOTIDE SEQUENCE [LARGE SCALE GENOMIC DNA]</scope>
    <source>
        <strain evidence="9 10">CCUG 57540</strain>
    </source>
</reference>
<proteinExistence type="inferred from homology"/>
<dbReference type="EMBL" id="JASXSX010000001">
    <property type="protein sequence ID" value="MDT3766682.1"/>
    <property type="molecule type" value="Genomic_DNA"/>
</dbReference>
<keyword evidence="10" id="KW-1185">Reference proteome</keyword>
<keyword evidence="7" id="KW-1133">Transmembrane helix</keyword>
<evidence type="ECO:0000256" key="1">
    <source>
        <dbReference type="ARBA" id="ARBA00005791"/>
    </source>
</evidence>
<sequence length="281" mass="30793">MGKSQDTRPNKPGTSSKGNRALKILIAAAAVALVLVIAFYATKSWNSDSQEGAAPTGENTAPQDSQSDSGKAQQSEGAIEDEYAQTPPDTNIQQVLQQQAHREEGDPRALGPVDAPVVMVMMEDYSCPMCTKFFHETFPALKKLTDEGKLRLEFRNNVIFRNYGSDIAAYGGQAAANQGHFWQFVQHAYSVAGNGHPEYTRDTVLEIAQASGIKDMQKFEADLDSAQTKQTVELETQKAQQELNILSTPFSAINKTYISGAYPTQYFLNTIKKQAEEASTK</sequence>
<evidence type="ECO:0000256" key="7">
    <source>
        <dbReference type="SAM" id="Phobius"/>
    </source>
</evidence>
<dbReference type="InterPro" id="IPR012336">
    <property type="entry name" value="Thioredoxin-like_fold"/>
</dbReference>
<dbReference type="Pfam" id="PF13462">
    <property type="entry name" value="Thioredoxin_4"/>
    <property type="match status" value="1"/>
</dbReference>
<dbReference type="PANTHER" id="PTHR13887">
    <property type="entry name" value="GLUTATHIONE S-TRANSFERASE KAPPA"/>
    <property type="match status" value="1"/>
</dbReference>
<protein>
    <submittedName>
        <fullName evidence="9">Thioredoxin domain-containing protein</fullName>
    </submittedName>
</protein>
<evidence type="ECO:0000256" key="5">
    <source>
        <dbReference type="ARBA" id="ARBA00023284"/>
    </source>
</evidence>
<keyword evidence="7" id="KW-0812">Transmembrane</keyword>
<evidence type="ECO:0000313" key="10">
    <source>
        <dbReference type="Proteomes" id="UP001247542"/>
    </source>
</evidence>
<dbReference type="RefSeq" id="WP_313271775.1">
    <property type="nucleotide sequence ID" value="NZ_JASXSX010000001.1"/>
</dbReference>
<keyword evidence="2" id="KW-0732">Signal</keyword>
<evidence type="ECO:0000256" key="3">
    <source>
        <dbReference type="ARBA" id="ARBA00023002"/>
    </source>
</evidence>
<dbReference type="Gene3D" id="3.40.30.10">
    <property type="entry name" value="Glutaredoxin"/>
    <property type="match status" value="1"/>
</dbReference>
<dbReference type="SUPFAM" id="SSF52833">
    <property type="entry name" value="Thioredoxin-like"/>
    <property type="match status" value="1"/>
</dbReference>
<evidence type="ECO:0000313" key="9">
    <source>
        <dbReference type="EMBL" id="MDT3766682.1"/>
    </source>
</evidence>
<keyword evidence="4" id="KW-1015">Disulfide bond</keyword>
<keyword evidence="7" id="KW-0472">Membrane</keyword>
<comment type="similarity">
    <text evidence="1">Belongs to the thioredoxin family. DsbA subfamily.</text>
</comment>
<dbReference type="Proteomes" id="UP001247542">
    <property type="component" value="Unassembled WGS sequence"/>
</dbReference>
<feature type="transmembrane region" description="Helical" evidence="7">
    <location>
        <begin position="21"/>
        <end position="41"/>
    </location>
</feature>
<evidence type="ECO:0000256" key="6">
    <source>
        <dbReference type="SAM" id="MobiDB-lite"/>
    </source>
</evidence>
<feature type="compositionally biased region" description="Polar residues" evidence="6">
    <location>
        <begin position="57"/>
        <end position="76"/>
    </location>
</feature>
<accession>A0ABU3I8G6</accession>
<organism evidence="9 10">
    <name type="scientific">Gleimia hominis</name>
    <dbReference type="NCBI Taxonomy" id="595468"/>
    <lineage>
        <taxon>Bacteria</taxon>
        <taxon>Bacillati</taxon>
        <taxon>Actinomycetota</taxon>
        <taxon>Actinomycetes</taxon>
        <taxon>Actinomycetales</taxon>
        <taxon>Actinomycetaceae</taxon>
        <taxon>Gleimia</taxon>
    </lineage>
</organism>
<evidence type="ECO:0000256" key="2">
    <source>
        <dbReference type="ARBA" id="ARBA00022729"/>
    </source>
</evidence>
<dbReference type="InterPro" id="IPR036249">
    <property type="entry name" value="Thioredoxin-like_sf"/>
</dbReference>
<feature type="region of interest" description="Disordered" evidence="6">
    <location>
        <begin position="47"/>
        <end position="78"/>
    </location>
</feature>
<gene>
    <name evidence="9" type="ORF">QS713_01190</name>
</gene>
<keyword evidence="3" id="KW-0560">Oxidoreductase</keyword>
<keyword evidence="5" id="KW-0676">Redox-active center</keyword>
<evidence type="ECO:0000256" key="4">
    <source>
        <dbReference type="ARBA" id="ARBA00023157"/>
    </source>
</evidence>
<comment type="caution">
    <text evidence="9">The sequence shown here is derived from an EMBL/GenBank/DDBJ whole genome shotgun (WGS) entry which is preliminary data.</text>
</comment>
<dbReference type="PANTHER" id="PTHR13887:SF14">
    <property type="entry name" value="DISULFIDE BOND FORMATION PROTEIN D"/>
    <property type="match status" value="1"/>
</dbReference>
<name>A0ABU3I8G6_9ACTO</name>
<feature type="domain" description="Thioredoxin-like fold" evidence="8">
    <location>
        <begin position="106"/>
        <end position="272"/>
    </location>
</feature>
<evidence type="ECO:0000259" key="8">
    <source>
        <dbReference type="Pfam" id="PF13462"/>
    </source>
</evidence>